<feature type="domain" description="Enoyl-CoA hydratase/isomerase" evidence="4">
    <location>
        <begin position="12"/>
        <end position="183"/>
    </location>
</feature>
<dbReference type="GO" id="GO:0005829">
    <property type="term" value="C:cytosol"/>
    <property type="evidence" value="ECO:0007669"/>
    <property type="project" value="TreeGrafter"/>
</dbReference>
<accession>A0A2N9JB85</accession>
<dbReference type="Gene3D" id="3.90.226.10">
    <property type="entry name" value="2-enoyl-CoA Hydratase, Chain A, domain 1"/>
    <property type="match status" value="1"/>
</dbReference>
<keyword evidence="6" id="KW-1185">Reference proteome</keyword>
<proteinExistence type="predicted"/>
<dbReference type="InterPro" id="IPR029045">
    <property type="entry name" value="ClpP/crotonase-like_dom_sf"/>
</dbReference>
<dbReference type="InterPro" id="IPR045004">
    <property type="entry name" value="ECH_dom"/>
</dbReference>
<evidence type="ECO:0000256" key="3">
    <source>
        <dbReference type="ARBA" id="ARBA00022801"/>
    </source>
</evidence>
<dbReference type="AlphaFoldDB" id="A0A2N9JB85"/>
<comment type="catalytic activity">
    <reaction evidence="1">
        <text>3-hydroxy-2-methylpropanoyl-CoA + H2O = 3-hydroxy-2-methylpropanoate + CoA + H(+)</text>
        <dbReference type="Rhea" id="RHEA:20888"/>
        <dbReference type="ChEBI" id="CHEBI:11805"/>
        <dbReference type="ChEBI" id="CHEBI:15377"/>
        <dbReference type="ChEBI" id="CHEBI:15378"/>
        <dbReference type="ChEBI" id="CHEBI:57287"/>
        <dbReference type="ChEBI" id="CHEBI:57340"/>
        <dbReference type="EC" id="3.1.2.4"/>
    </reaction>
</comment>
<dbReference type="KEGG" id="mgg:MPLG2_0376"/>
<dbReference type="GO" id="GO:0003860">
    <property type="term" value="F:3-hydroxyisobutyryl-CoA hydrolase activity"/>
    <property type="evidence" value="ECO:0007669"/>
    <property type="project" value="UniProtKB-EC"/>
</dbReference>
<dbReference type="Proteomes" id="UP000238164">
    <property type="component" value="Chromosome 1"/>
</dbReference>
<keyword evidence="3" id="KW-0378">Hydrolase</keyword>
<evidence type="ECO:0000313" key="5">
    <source>
        <dbReference type="EMBL" id="SPD85412.1"/>
    </source>
</evidence>
<name>A0A2N9JB85_9ACTN</name>
<dbReference type="Pfam" id="PF16113">
    <property type="entry name" value="ECH_2"/>
    <property type="match status" value="2"/>
</dbReference>
<dbReference type="SUPFAM" id="SSF52096">
    <property type="entry name" value="ClpP/crotonase"/>
    <property type="match status" value="1"/>
</dbReference>
<evidence type="ECO:0000259" key="4">
    <source>
        <dbReference type="Pfam" id="PF16113"/>
    </source>
</evidence>
<reference evidence="5 6" key="1">
    <citation type="submission" date="2018-02" db="EMBL/GenBank/DDBJ databases">
        <authorList>
            <person name="Cohen D.B."/>
            <person name="Kent A.D."/>
        </authorList>
    </citation>
    <scope>NUCLEOTIDE SEQUENCE [LARGE SCALE GENOMIC DNA]</scope>
    <source>
        <strain evidence="5">1</strain>
    </source>
</reference>
<dbReference type="InterPro" id="IPR032259">
    <property type="entry name" value="HIBYL-CoA-H"/>
</dbReference>
<sequence>MTDVLFEVQGGVGRITLNRPRAINALTTAMLADIGEQLSAWRDEPSVERVHLVGAGERGLCSGADVRTLRADVLERGEVSAEVFFSVEYAVDALIATYPKPMRADLFGITMGGGLGLSAHCSERVVRADSRLAMPETIIGLFPDVGLLYELSRAPGELGTHLALTGGSVGAEDAVLVGLADRVEGEAPSGVLIWHQPWIDECYAGDDPLAIVQRLAEHDDPEARATADVLRQRCPFAVAVSLAAIRRAALLPDVMSVLAQDLVLAVPMVLRPDFAEGVRAQLVDKDRNPSWRPARLEDVDPTEVAALFDDL</sequence>
<dbReference type="GO" id="GO:0006574">
    <property type="term" value="P:L-valine catabolic process"/>
    <property type="evidence" value="ECO:0007669"/>
    <property type="project" value="TreeGrafter"/>
</dbReference>
<protein>
    <recommendedName>
        <fullName evidence="2">3-hydroxyisobutyryl-CoA hydrolase</fullName>
        <ecNumber evidence="2">3.1.2.4</ecNumber>
    </recommendedName>
</protein>
<evidence type="ECO:0000313" key="6">
    <source>
        <dbReference type="Proteomes" id="UP000238164"/>
    </source>
</evidence>
<dbReference type="PANTHER" id="PTHR43176">
    <property type="entry name" value="3-HYDROXYISOBUTYRYL-COA HYDROLASE-RELATED"/>
    <property type="match status" value="1"/>
</dbReference>
<feature type="domain" description="Enoyl-CoA hydratase/isomerase" evidence="4">
    <location>
        <begin position="191"/>
        <end position="308"/>
    </location>
</feature>
<organism evidence="5 6">
    <name type="scientific">Micropruina glycogenica</name>
    <dbReference type="NCBI Taxonomy" id="75385"/>
    <lineage>
        <taxon>Bacteria</taxon>
        <taxon>Bacillati</taxon>
        <taxon>Actinomycetota</taxon>
        <taxon>Actinomycetes</taxon>
        <taxon>Propionibacteriales</taxon>
        <taxon>Nocardioidaceae</taxon>
        <taxon>Micropruina</taxon>
    </lineage>
</organism>
<gene>
    <name evidence="5" type="ORF">MPLG2_0376</name>
</gene>
<evidence type="ECO:0000256" key="2">
    <source>
        <dbReference type="ARBA" id="ARBA00011915"/>
    </source>
</evidence>
<dbReference type="CDD" id="cd06558">
    <property type="entry name" value="crotonase-like"/>
    <property type="match status" value="1"/>
</dbReference>
<dbReference type="PANTHER" id="PTHR43176:SF3">
    <property type="entry name" value="3-HYDROXYISOBUTYRYL-COA HYDROLASE, MITOCHONDRIAL"/>
    <property type="match status" value="1"/>
</dbReference>
<dbReference type="RefSeq" id="WP_105184654.1">
    <property type="nucleotide sequence ID" value="NZ_BAAAGO010000024.1"/>
</dbReference>
<dbReference type="OrthoDB" id="9790967at2"/>
<evidence type="ECO:0000256" key="1">
    <source>
        <dbReference type="ARBA" id="ARBA00001709"/>
    </source>
</evidence>
<dbReference type="EC" id="3.1.2.4" evidence="2"/>
<dbReference type="EMBL" id="LT985188">
    <property type="protein sequence ID" value="SPD85412.1"/>
    <property type="molecule type" value="Genomic_DNA"/>
</dbReference>